<proteinExistence type="predicted"/>
<organism evidence="1 2">
    <name type="scientific">Gordonia amarae NBRC 15530</name>
    <dbReference type="NCBI Taxonomy" id="1075090"/>
    <lineage>
        <taxon>Bacteria</taxon>
        <taxon>Bacillati</taxon>
        <taxon>Actinomycetota</taxon>
        <taxon>Actinomycetes</taxon>
        <taxon>Mycobacteriales</taxon>
        <taxon>Gordoniaceae</taxon>
        <taxon>Gordonia</taxon>
    </lineage>
</organism>
<gene>
    <name evidence="1" type="ORF">GOAMR_43_00560</name>
</gene>
<accession>G7GQ87</accession>
<protein>
    <submittedName>
        <fullName evidence="1">Uncharacterized protein</fullName>
    </submittedName>
</protein>
<sequence length="78" mass="9047">MYRVLSLTQQGRTTVQHTSTIRTGKGVDFMAHRPQKAFHATDERFYEQLGITHTIEPLNRRSGELMYFGKDEHDQHSG</sequence>
<keyword evidence="2" id="KW-1185">Reference proteome</keyword>
<comment type="caution">
    <text evidence="1">The sequence shown here is derived from an EMBL/GenBank/DDBJ whole genome shotgun (WGS) entry which is preliminary data.</text>
</comment>
<reference evidence="1 2" key="1">
    <citation type="submission" date="2011-11" db="EMBL/GenBank/DDBJ databases">
        <title>Whole genome shotgun sequence of Gordonia amarae NBRC 15530.</title>
        <authorList>
            <person name="Takarada H."/>
            <person name="Hosoyama A."/>
            <person name="Tsuchikane K."/>
            <person name="Katsumata H."/>
            <person name="Yamazaki S."/>
            <person name="Fujita N."/>
        </authorList>
    </citation>
    <scope>NUCLEOTIDE SEQUENCE [LARGE SCALE GENOMIC DNA]</scope>
    <source>
        <strain evidence="1 2">NBRC 15530</strain>
    </source>
</reference>
<dbReference type="Proteomes" id="UP000006023">
    <property type="component" value="Unassembled WGS sequence"/>
</dbReference>
<evidence type="ECO:0000313" key="1">
    <source>
        <dbReference type="EMBL" id="GAB05762.1"/>
    </source>
</evidence>
<name>G7GQ87_9ACTN</name>
<evidence type="ECO:0000313" key="2">
    <source>
        <dbReference type="Proteomes" id="UP000006023"/>
    </source>
</evidence>
<dbReference type="AlphaFoldDB" id="G7GQ87"/>
<dbReference type="EMBL" id="BAED01000043">
    <property type="protein sequence ID" value="GAB05762.1"/>
    <property type="molecule type" value="Genomic_DNA"/>
</dbReference>